<dbReference type="Proteomes" id="UP001328733">
    <property type="component" value="Unassembled WGS sequence"/>
</dbReference>
<organism evidence="2 3">
    <name type="scientific">Pannus brasiliensis CCIBt3594</name>
    <dbReference type="NCBI Taxonomy" id="1427578"/>
    <lineage>
        <taxon>Bacteria</taxon>
        <taxon>Bacillati</taxon>
        <taxon>Cyanobacteriota</taxon>
        <taxon>Cyanophyceae</taxon>
        <taxon>Oscillatoriophycideae</taxon>
        <taxon>Chroococcales</taxon>
        <taxon>Microcystaceae</taxon>
        <taxon>Pannus</taxon>
    </lineage>
</organism>
<dbReference type="InterPro" id="IPR025668">
    <property type="entry name" value="Tnp_DDE_dom"/>
</dbReference>
<proteinExistence type="predicted"/>
<evidence type="ECO:0000313" key="2">
    <source>
        <dbReference type="EMBL" id="MEG3440249.1"/>
    </source>
</evidence>
<evidence type="ECO:0000313" key="3">
    <source>
        <dbReference type="Proteomes" id="UP001328733"/>
    </source>
</evidence>
<comment type="caution">
    <text evidence="2">The sequence shown here is derived from an EMBL/GenBank/DDBJ whole genome shotgun (WGS) entry which is preliminary data.</text>
</comment>
<sequence>MIRKRWIIDTIIDRLKNISRIEHSRYATTHNNKPIDQKFFSA</sequence>
<reference evidence="2 3" key="1">
    <citation type="submission" date="2024-01" db="EMBL/GenBank/DDBJ databases">
        <title>Genomic insights into the taxonomy and metabolism of the cyanobacterium Pannus brasiliensis CCIBt3594.</title>
        <authorList>
            <person name="Machado M."/>
            <person name="Botero N.B."/>
            <person name="Andreote A.P.D."/>
            <person name="Feitosa A.M.T."/>
            <person name="Popin R."/>
            <person name="Sivonen K."/>
            <person name="Fiore M.F."/>
        </authorList>
    </citation>
    <scope>NUCLEOTIDE SEQUENCE [LARGE SCALE GENOMIC DNA]</scope>
    <source>
        <strain evidence="2 3">CCIBt3594</strain>
    </source>
</reference>
<dbReference type="EMBL" id="JBAFSM010000083">
    <property type="protein sequence ID" value="MEG3440249.1"/>
    <property type="molecule type" value="Genomic_DNA"/>
</dbReference>
<gene>
    <name evidence="2" type="ORF">V0288_24190</name>
</gene>
<protein>
    <submittedName>
        <fullName evidence="2">Transposase</fullName>
    </submittedName>
</protein>
<keyword evidence="3" id="KW-1185">Reference proteome</keyword>
<evidence type="ECO:0000259" key="1">
    <source>
        <dbReference type="Pfam" id="PF13612"/>
    </source>
</evidence>
<dbReference type="RefSeq" id="WP_332867721.1">
    <property type="nucleotide sequence ID" value="NZ_JBAFSM010000083.1"/>
</dbReference>
<accession>A0AAW9R212</accession>
<dbReference type="Pfam" id="PF13612">
    <property type="entry name" value="DDE_Tnp_1_3"/>
    <property type="match status" value="1"/>
</dbReference>
<feature type="domain" description="Transposase DDE" evidence="1">
    <location>
        <begin position="1"/>
        <end position="27"/>
    </location>
</feature>
<name>A0AAW9R212_9CHRO</name>
<dbReference type="AlphaFoldDB" id="A0AAW9R212"/>